<dbReference type="CDD" id="cd00051">
    <property type="entry name" value="EFh"/>
    <property type="match status" value="1"/>
</dbReference>
<evidence type="ECO:0000313" key="7">
    <source>
        <dbReference type="Proteomes" id="UP000653305"/>
    </source>
</evidence>
<dbReference type="GO" id="GO:0005509">
    <property type="term" value="F:calcium ion binding"/>
    <property type="evidence" value="ECO:0007669"/>
    <property type="project" value="InterPro"/>
</dbReference>
<evidence type="ECO:0000256" key="4">
    <source>
        <dbReference type="ARBA" id="ARBA00022837"/>
    </source>
</evidence>
<comment type="caution">
    <text evidence="6">The sequence shown here is derived from an EMBL/GenBank/DDBJ whole genome shotgun (WGS) entry which is preliminary data.</text>
</comment>
<accession>A0A830BC33</accession>
<evidence type="ECO:0000313" key="6">
    <source>
        <dbReference type="EMBL" id="GFP82779.1"/>
    </source>
</evidence>
<keyword evidence="4" id="KW-0106">Calcium</keyword>
<feature type="domain" description="EF-hand" evidence="5">
    <location>
        <begin position="43"/>
        <end position="74"/>
    </location>
</feature>
<dbReference type="Gene3D" id="1.10.238.10">
    <property type="entry name" value="EF-hand"/>
    <property type="match status" value="1"/>
</dbReference>
<dbReference type="FunFam" id="1.10.238.10:FF:000089">
    <property type="entry name" value="calmodulin-like protein 3"/>
    <property type="match status" value="1"/>
</dbReference>
<name>A0A830BC33_9LAMI</name>
<feature type="domain" description="EF-hand" evidence="5">
    <location>
        <begin position="5"/>
        <end position="40"/>
    </location>
</feature>
<protein>
    <submittedName>
        <fullName evidence="6">Probable calcium-binding protein cml28</fullName>
    </submittedName>
</protein>
<dbReference type="InterPro" id="IPR002048">
    <property type="entry name" value="EF_hand_dom"/>
</dbReference>
<dbReference type="InterPro" id="IPR011992">
    <property type="entry name" value="EF-hand-dom_pair"/>
</dbReference>
<dbReference type="Pfam" id="PF13499">
    <property type="entry name" value="EF-hand_7"/>
    <property type="match status" value="1"/>
</dbReference>
<dbReference type="SUPFAM" id="SSF47473">
    <property type="entry name" value="EF-hand"/>
    <property type="match status" value="1"/>
</dbReference>
<dbReference type="PROSITE" id="PS00018">
    <property type="entry name" value="EF_HAND_1"/>
    <property type="match status" value="2"/>
</dbReference>
<dbReference type="EMBL" id="BMAC01000052">
    <property type="protein sequence ID" value="GFP82779.1"/>
    <property type="molecule type" value="Genomic_DNA"/>
</dbReference>
<comment type="function">
    <text evidence="1">Potential calcium sensor.</text>
</comment>
<dbReference type="PROSITE" id="PS50222">
    <property type="entry name" value="EF_HAND_2"/>
    <property type="match status" value="2"/>
</dbReference>
<organism evidence="6 7">
    <name type="scientific">Phtheirospermum japonicum</name>
    <dbReference type="NCBI Taxonomy" id="374723"/>
    <lineage>
        <taxon>Eukaryota</taxon>
        <taxon>Viridiplantae</taxon>
        <taxon>Streptophyta</taxon>
        <taxon>Embryophyta</taxon>
        <taxon>Tracheophyta</taxon>
        <taxon>Spermatophyta</taxon>
        <taxon>Magnoliopsida</taxon>
        <taxon>eudicotyledons</taxon>
        <taxon>Gunneridae</taxon>
        <taxon>Pentapetalae</taxon>
        <taxon>asterids</taxon>
        <taxon>lamiids</taxon>
        <taxon>Lamiales</taxon>
        <taxon>Orobanchaceae</taxon>
        <taxon>Orobanchaceae incertae sedis</taxon>
        <taxon>Phtheirospermum</taxon>
    </lineage>
</organism>
<evidence type="ECO:0000259" key="5">
    <source>
        <dbReference type="PROSITE" id="PS50222"/>
    </source>
</evidence>
<sequence length="74" mass="8366">MEEGWFEEDIREAFNVFDQNGDDFITVNELKSVLAPLGLKQGRAAEDCKKMIIRVDADGDGMVDFSEFKQMMSG</sequence>
<dbReference type="InterPro" id="IPR039647">
    <property type="entry name" value="EF_hand_pair_protein_CML-like"/>
</dbReference>
<dbReference type="SMART" id="SM00054">
    <property type="entry name" value="EFh"/>
    <property type="match status" value="2"/>
</dbReference>
<keyword evidence="3" id="KW-0677">Repeat</keyword>
<dbReference type="PANTHER" id="PTHR10891">
    <property type="entry name" value="EF-HAND CALCIUM-BINDING DOMAIN CONTAINING PROTEIN"/>
    <property type="match status" value="1"/>
</dbReference>
<dbReference type="Proteomes" id="UP000653305">
    <property type="component" value="Unassembled WGS sequence"/>
</dbReference>
<dbReference type="InterPro" id="IPR018247">
    <property type="entry name" value="EF_Hand_1_Ca_BS"/>
</dbReference>
<reference evidence="6" key="1">
    <citation type="submission" date="2020-07" db="EMBL/GenBank/DDBJ databases">
        <title>Ethylene signaling mediates host invasion by parasitic plants.</title>
        <authorList>
            <person name="Yoshida S."/>
        </authorList>
    </citation>
    <scope>NUCLEOTIDE SEQUENCE</scope>
    <source>
        <strain evidence="6">Okayama</strain>
    </source>
</reference>
<evidence type="ECO:0000256" key="2">
    <source>
        <dbReference type="ARBA" id="ARBA00022723"/>
    </source>
</evidence>
<keyword evidence="7" id="KW-1185">Reference proteome</keyword>
<keyword evidence="2" id="KW-0479">Metal-binding</keyword>
<evidence type="ECO:0000256" key="3">
    <source>
        <dbReference type="ARBA" id="ARBA00022737"/>
    </source>
</evidence>
<dbReference type="OrthoDB" id="26525at2759"/>
<proteinExistence type="predicted"/>
<gene>
    <name evidence="6" type="ORF">PHJA_000421000</name>
</gene>
<dbReference type="AlphaFoldDB" id="A0A830BC33"/>
<dbReference type="GO" id="GO:0005737">
    <property type="term" value="C:cytoplasm"/>
    <property type="evidence" value="ECO:0007669"/>
    <property type="project" value="UniProtKB-ARBA"/>
</dbReference>
<evidence type="ECO:0000256" key="1">
    <source>
        <dbReference type="ARBA" id="ARBA00003291"/>
    </source>
</evidence>